<dbReference type="PROSITE" id="PS50102">
    <property type="entry name" value="RRM"/>
    <property type="match status" value="1"/>
</dbReference>
<feature type="domain" description="RRM" evidence="8">
    <location>
        <begin position="6"/>
        <end position="88"/>
    </location>
</feature>
<comment type="catalytic activity">
    <reaction evidence="1">
        <text>S-ubiquitinyl-[E2 ubiquitin-conjugating enzyme]-L-cysteine + [acceptor protein]-L-lysine = [E2 ubiquitin-conjugating enzyme]-L-cysteine + N(6)-ubiquitinyl-[acceptor protein]-L-lysine.</text>
        <dbReference type="EC" id="2.3.2.27"/>
    </reaction>
</comment>
<dbReference type="OrthoDB" id="527344at2759"/>
<dbReference type="Ensembl" id="ENSCSET00000026543.1">
    <property type="protein sequence ID" value="ENSCSEP00000026202.1"/>
    <property type="gene ID" value="ENSCSEG00000016734.1"/>
</dbReference>
<feature type="region of interest" description="Disordered" evidence="7">
    <location>
        <begin position="399"/>
        <end position="443"/>
    </location>
</feature>
<dbReference type="GO" id="GO:0046872">
    <property type="term" value="F:metal ion binding"/>
    <property type="evidence" value="ECO:0007669"/>
    <property type="project" value="UniProtKB-KW"/>
</dbReference>
<reference evidence="9 10" key="1">
    <citation type="journal article" date="2014" name="Nat. Genet.">
        <title>Whole-genome sequence of a flatfish provides insights into ZW sex chromosome evolution and adaptation to a benthic lifestyle.</title>
        <authorList>
            <person name="Chen S."/>
            <person name="Zhang G."/>
            <person name="Shao C."/>
            <person name="Huang Q."/>
            <person name="Liu G."/>
            <person name="Zhang P."/>
            <person name="Song W."/>
            <person name="An N."/>
            <person name="Chalopin D."/>
            <person name="Volff J.N."/>
            <person name="Hong Y."/>
            <person name="Li Q."/>
            <person name="Sha Z."/>
            <person name="Zhou H."/>
            <person name="Xie M."/>
            <person name="Yu Q."/>
            <person name="Liu Y."/>
            <person name="Xiang H."/>
            <person name="Wang N."/>
            <person name="Wu K."/>
            <person name="Yang C."/>
            <person name="Zhou Q."/>
            <person name="Liao X."/>
            <person name="Yang L."/>
            <person name="Hu Q."/>
            <person name="Zhang J."/>
            <person name="Meng L."/>
            <person name="Jin L."/>
            <person name="Tian Y."/>
            <person name="Lian J."/>
            <person name="Yang J."/>
            <person name="Miao G."/>
            <person name="Liu S."/>
            <person name="Liang Z."/>
            <person name="Yan F."/>
            <person name="Li Y."/>
            <person name="Sun B."/>
            <person name="Zhang H."/>
            <person name="Zhang J."/>
            <person name="Zhu Y."/>
            <person name="Du M."/>
            <person name="Zhao Y."/>
            <person name="Schartl M."/>
            <person name="Tang Q."/>
            <person name="Wang J."/>
        </authorList>
    </citation>
    <scope>NUCLEOTIDE SEQUENCE</scope>
</reference>
<evidence type="ECO:0000256" key="7">
    <source>
        <dbReference type="SAM" id="MobiDB-lite"/>
    </source>
</evidence>
<protein>
    <recommendedName>
        <fullName evidence="3">RING-type E3 ubiquitin transferase</fullName>
        <ecNumber evidence="3">2.3.2.27</ecNumber>
    </recommendedName>
</protein>
<dbReference type="InterPro" id="IPR057051">
    <property type="entry name" value="PARP14_RPM_1"/>
</dbReference>
<keyword evidence="10" id="KW-1185">Reference proteome</keyword>
<feature type="compositionally biased region" description="Polar residues" evidence="7">
    <location>
        <begin position="553"/>
        <end position="586"/>
    </location>
</feature>
<evidence type="ECO:0000313" key="10">
    <source>
        <dbReference type="Proteomes" id="UP000265120"/>
    </source>
</evidence>
<dbReference type="RefSeq" id="XP_016896075.1">
    <property type="nucleotide sequence ID" value="XM_017040586.2"/>
</dbReference>
<sequence length="1086" mass="120393">MAEPNRTIRVCGLPTDMNHDRLRDKLLIHFLRKRNGGGEIQSINIVQASPASALIAFEENEVAQRVLQHRQHVLEVDGRKHTLTLREHHGNLNPDEVVLSLSATINYTQLPGGLLSLTRLQESHPNVQTNFTTEGFCTLNGTYSNVQAALAHLLGSCEGLQPMENGSYPSDFIDLRSDQASKVSVTQGSENRSRKPHKHKDERLTNDYSKTTHRTTRFLGHGAEGSSQVQGPDVRSSGPPKTTVEDFESMIVDAGMFQYLKKNYQKEFQKILSQNGVEVEDVTNQGLTTLFLQVLPDVRESGQDLQRLEMAQKAIRRLYQENETRIRQIQFPKSKLPSRKDLQRAKESLAAQLPKLLLNEDAENIYIIGSSSDVSEAKQILLMDHGKLNAKKESVASLLKHTTQDTSPAQNVRAPSAESCPNDGTDRPPSTDEHETAGDGTRRCKLAARFKDSGLATLASRPADLISQRFQSSGRQTYAGPTLGRDSLIEKASILGERFSRAESQNTGVDILFKNEDSVNSFTQNKTQTSDVMDNQQKHLTLSLSNTHSSMSEQPKLSTSGSGTSLKRASSFSGTSQQMAQVLIQKTQDDSSRTAVKDRARSSSFSVPKSSDSVYNAEITVPHLLWQYIKEAYKFRLDTLTSDVQMKDRHSDITREQVVTLSGSQPFRVTSCQLELQKLLDSVRVDFSVQELKLSQLGVTDPADDTLRACCAEVCSRFKKVTVQVFKNVLFLMGPKELCSKVAATLKEVFTGNSMTQRDASDPPFNRNPSTFLQSNEEEDTLLQLDSADRAVSWGFGCEREETEHLNGQINQQLLRKDPVIREKIKVPGTLEIDGHKQDIHVQHCPAENGKSLKRGNGVGSAVVSPDKAGKKERSPHPVLKDGVQHRQGETWDIPLESKTAQHNVRDICVCGNNGPSVVRTQCGAVLCAECLDLVHVHCRVCHETDPTPWGIQGKMSHNKLNFSIPGHSKDPAIKITYCIPDGIQGSDHPSPGKPFQGGVFEAFLPDCEKARKLLPRLEKAFRQGLVFTVTYRDSKAKVTWDSIPHKTSLHGGKSGNGYPDSSYLNRLSEVLNSLGIGEQPTIFRK</sequence>
<name>A0A3P8WI86_CYNSE</name>
<dbReference type="InParanoid" id="A0A3P8WI86"/>
<dbReference type="Gene3D" id="3.30.70.330">
    <property type="match status" value="1"/>
</dbReference>
<comment type="pathway">
    <text evidence="2">Protein modification; protein ubiquitination.</text>
</comment>
<dbReference type="UniPathway" id="UPA00143"/>
<evidence type="ECO:0000256" key="6">
    <source>
        <dbReference type="PROSITE-ProRule" id="PRU00176"/>
    </source>
</evidence>
<dbReference type="AlphaFoldDB" id="A0A3P8WI86"/>
<dbReference type="OMA" id="QRTKCGA"/>
<keyword evidence="5" id="KW-0479">Metal-binding</keyword>
<dbReference type="Gene3D" id="3.30.390.130">
    <property type="match status" value="1"/>
</dbReference>
<dbReference type="GeneID" id="103393141"/>
<evidence type="ECO:0000256" key="4">
    <source>
        <dbReference type="ARBA" id="ARBA00022679"/>
    </source>
</evidence>
<evidence type="ECO:0000256" key="2">
    <source>
        <dbReference type="ARBA" id="ARBA00004906"/>
    </source>
</evidence>
<feature type="compositionally biased region" description="Basic and acidic residues" evidence="7">
    <location>
        <begin position="587"/>
        <end position="601"/>
    </location>
</feature>
<feature type="compositionally biased region" description="Basic and acidic residues" evidence="7">
    <location>
        <begin position="424"/>
        <end position="442"/>
    </location>
</feature>
<dbReference type="EC" id="2.3.2.27" evidence="3"/>
<accession>A0A3P8WI86</accession>
<dbReference type="Pfam" id="PF23222">
    <property type="entry name" value="RRM_PARP14_1"/>
    <property type="match status" value="1"/>
</dbReference>
<feature type="compositionally biased region" description="Polar residues" evidence="7">
    <location>
        <begin position="400"/>
        <end position="410"/>
    </location>
</feature>
<dbReference type="Pfam" id="PF18102">
    <property type="entry name" value="DTC"/>
    <property type="match status" value="1"/>
</dbReference>
<dbReference type="GO" id="GO:0007219">
    <property type="term" value="P:Notch signaling pathway"/>
    <property type="evidence" value="ECO:0007669"/>
    <property type="project" value="InterPro"/>
</dbReference>
<evidence type="ECO:0000313" key="9">
    <source>
        <dbReference type="Ensembl" id="ENSCSEP00000026202.1"/>
    </source>
</evidence>
<keyword evidence="6" id="KW-0694">RNA-binding</keyword>
<feature type="compositionally biased region" description="Basic and acidic residues" evidence="7">
    <location>
        <begin position="868"/>
        <end position="885"/>
    </location>
</feature>
<evidence type="ECO:0000256" key="1">
    <source>
        <dbReference type="ARBA" id="ARBA00000900"/>
    </source>
</evidence>
<evidence type="ECO:0000256" key="3">
    <source>
        <dbReference type="ARBA" id="ARBA00012483"/>
    </source>
</evidence>
<dbReference type="InterPro" id="IPR012677">
    <property type="entry name" value="Nucleotide-bd_a/b_plait_sf"/>
</dbReference>
<reference evidence="9" key="3">
    <citation type="submission" date="2025-09" db="UniProtKB">
        <authorList>
            <consortium name="Ensembl"/>
        </authorList>
    </citation>
    <scope>IDENTIFICATION</scope>
</reference>
<feature type="region of interest" description="Disordered" evidence="7">
    <location>
        <begin position="848"/>
        <end position="885"/>
    </location>
</feature>
<proteinExistence type="predicted"/>
<dbReference type="InterPro" id="IPR039398">
    <property type="entry name" value="Deltex_fam"/>
</dbReference>
<evidence type="ECO:0000259" key="8">
    <source>
        <dbReference type="PROSITE" id="PS50102"/>
    </source>
</evidence>
<organism evidence="9 10">
    <name type="scientific">Cynoglossus semilaevis</name>
    <name type="common">Tongue sole</name>
    <dbReference type="NCBI Taxonomy" id="244447"/>
    <lineage>
        <taxon>Eukaryota</taxon>
        <taxon>Metazoa</taxon>
        <taxon>Chordata</taxon>
        <taxon>Craniata</taxon>
        <taxon>Vertebrata</taxon>
        <taxon>Euteleostomi</taxon>
        <taxon>Actinopterygii</taxon>
        <taxon>Neopterygii</taxon>
        <taxon>Teleostei</taxon>
        <taxon>Neoteleostei</taxon>
        <taxon>Acanthomorphata</taxon>
        <taxon>Carangaria</taxon>
        <taxon>Pleuronectiformes</taxon>
        <taxon>Pleuronectoidei</taxon>
        <taxon>Cynoglossidae</taxon>
        <taxon>Cynoglossinae</taxon>
        <taxon>Cynoglossus</taxon>
    </lineage>
</organism>
<dbReference type="GO" id="GO:0061630">
    <property type="term" value="F:ubiquitin protein ligase activity"/>
    <property type="evidence" value="ECO:0007669"/>
    <property type="project" value="UniProtKB-EC"/>
</dbReference>
<dbReference type="GeneTree" id="ENSGT00940000154578"/>
<dbReference type="Proteomes" id="UP000265120">
    <property type="component" value="Chromosome 17"/>
</dbReference>
<dbReference type="GO" id="GO:0016567">
    <property type="term" value="P:protein ubiquitination"/>
    <property type="evidence" value="ECO:0007669"/>
    <property type="project" value="UniProtKB-UniPathway"/>
</dbReference>
<feature type="region of interest" description="Disordered" evidence="7">
    <location>
        <begin position="180"/>
        <end position="242"/>
    </location>
</feature>
<keyword evidence="4" id="KW-0808">Transferase</keyword>
<dbReference type="GO" id="GO:0003723">
    <property type="term" value="F:RNA binding"/>
    <property type="evidence" value="ECO:0007669"/>
    <property type="project" value="UniProtKB-UniRule"/>
</dbReference>
<reference evidence="9" key="2">
    <citation type="submission" date="2025-08" db="UniProtKB">
        <authorList>
            <consortium name="Ensembl"/>
        </authorList>
    </citation>
    <scope>IDENTIFICATION</scope>
</reference>
<feature type="compositionally biased region" description="Polar residues" evidence="7">
    <location>
        <begin position="180"/>
        <end position="190"/>
    </location>
</feature>
<dbReference type="PANTHER" id="PTHR12622">
    <property type="entry name" value="DELTEX-RELATED"/>
    <property type="match status" value="1"/>
</dbReference>
<evidence type="ECO:0000256" key="5">
    <source>
        <dbReference type="ARBA" id="ARBA00022723"/>
    </source>
</evidence>
<dbReference type="KEGG" id="csem:103393141"/>
<dbReference type="InterPro" id="IPR039396">
    <property type="entry name" value="Deltex_C"/>
</dbReference>
<dbReference type="InterPro" id="IPR039399">
    <property type="entry name" value="Deltex_C_sf"/>
</dbReference>
<dbReference type="RefSeq" id="XP_008328225.1">
    <property type="nucleotide sequence ID" value="XM_008330003.3"/>
</dbReference>
<dbReference type="STRING" id="244447.ENSCSEP00000026202"/>
<feature type="region of interest" description="Disordered" evidence="7">
    <location>
        <begin position="546"/>
        <end position="607"/>
    </location>
</feature>
<dbReference type="InterPro" id="IPR000504">
    <property type="entry name" value="RRM_dom"/>
</dbReference>